<dbReference type="InterPro" id="IPR006311">
    <property type="entry name" value="TAT_signal"/>
</dbReference>
<dbReference type="EMBL" id="CP063849">
    <property type="protein sequence ID" value="QOY91533.1"/>
    <property type="molecule type" value="Genomic_DNA"/>
</dbReference>
<sequence length="297" mass="33085">MLRRREFLATLSCAPLAAGAAGYEPVIAAQAYIFSQVYAMHGQKIDDHFSEVFETLKEAGFHTLELVSQFFAPDVVTNTAQTLMLSRMKCPVVYNGGVMHTADGAKQTIQETVALAKRVKAVGPLELINFNANPKPNKEPKTDAELALQAESLNRLAKDLKKTGVRLMLHQHDAEMAQDAREWRHMLKNTDPKLVEICLDVHWVLRGGQDPMTLLKEAAPRLAALHLRNSQKGVWTEAFGEGEVDYTAVAAFLKQGAFHGYLVVELAYDKETQMTKSLEVNLKSSREYAEKVFEVKA</sequence>
<dbReference type="GO" id="GO:0016853">
    <property type="term" value="F:isomerase activity"/>
    <property type="evidence" value="ECO:0007669"/>
    <property type="project" value="UniProtKB-KW"/>
</dbReference>
<dbReference type="InterPro" id="IPR050312">
    <property type="entry name" value="IolE/XylAMocC-like"/>
</dbReference>
<evidence type="ECO:0000259" key="2">
    <source>
        <dbReference type="Pfam" id="PF01261"/>
    </source>
</evidence>
<protein>
    <submittedName>
        <fullName evidence="3">Sugar phosphate isomerase/epimerase</fullName>
    </submittedName>
</protein>
<dbReference type="KEGG" id="pfer:IRI77_16775"/>
<dbReference type="SUPFAM" id="SSF51658">
    <property type="entry name" value="Xylose isomerase-like"/>
    <property type="match status" value="1"/>
</dbReference>
<dbReference type="PANTHER" id="PTHR12110:SF41">
    <property type="entry name" value="INOSOSE DEHYDRATASE"/>
    <property type="match status" value="1"/>
</dbReference>
<gene>
    <name evidence="3" type="ORF">IRI77_16775</name>
</gene>
<reference evidence="3 4" key="1">
    <citation type="submission" date="2020-10" db="EMBL/GenBank/DDBJ databases">
        <title>Complete genome sequence of Paludibaculum fermentans P105T, a facultatively anaerobic acidobacterium capable of dissimilatory Fe(III) reduction.</title>
        <authorList>
            <person name="Dedysh S.N."/>
            <person name="Beletsky A.V."/>
            <person name="Kulichevskaya I.S."/>
            <person name="Mardanov A.V."/>
            <person name="Ravin N.V."/>
        </authorList>
    </citation>
    <scope>NUCLEOTIDE SEQUENCE [LARGE SCALE GENOMIC DNA]</scope>
    <source>
        <strain evidence="3 4">P105</strain>
    </source>
</reference>
<dbReference type="InterPro" id="IPR013022">
    <property type="entry name" value="Xyl_isomerase-like_TIM-brl"/>
</dbReference>
<accession>A0A7S7NXC2</accession>
<evidence type="ECO:0000313" key="4">
    <source>
        <dbReference type="Proteomes" id="UP000593892"/>
    </source>
</evidence>
<organism evidence="3 4">
    <name type="scientific">Paludibaculum fermentans</name>
    <dbReference type="NCBI Taxonomy" id="1473598"/>
    <lineage>
        <taxon>Bacteria</taxon>
        <taxon>Pseudomonadati</taxon>
        <taxon>Acidobacteriota</taxon>
        <taxon>Terriglobia</taxon>
        <taxon>Bryobacterales</taxon>
        <taxon>Bryobacteraceae</taxon>
        <taxon>Paludibaculum</taxon>
    </lineage>
</organism>
<proteinExistence type="predicted"/>
<evidence type="ECO:0000313" key="3">
    <source>
        <dbReference type="EMBL" id="QOY91533.1"/>
    </source>
</evidence>
<name>A0A7S7NXC2_PALFE</name>
<feature type="domain" description="Xylose isomerase-like TIM barrel" evidence="2">
    <location>
        <begin position="102"/>
        <end position="279"/>
    </location>
</feature>
<dbReference type="RefSeq" id="WP_194453187.1">
    <property type="nucleotide sequence ID" value="NZ_CP063849.1"/>
</dbReference>
<dbReference type="Pfam" id="PF01261">
    <property type="entry name" value="AP_endonuc_2"/>
    <property type="match status" value="1"/>
</dbReference>
<feature type="chain" id="PRO_5032312748" evidence="1">
    <location>
        <begin position="21"/>
        <end position="297"/>
    </location>
</feature>
<dbReference type="PROSITE" id="PS51318">
    <property type="entry name" value="TAT"/>
    <property type="match status" value="1"/>
</dbReference>
<keyword evidence="3" id="KW-0413">Isomerase</keyword>
<dbReference type="PANTHER" id="PTHR12110">
    <property type="entry name" value="HYDROXYPYRUVATE ISOMERASE"/>
    <property type="match status" value="1"/>
</dbReference>
<keyword evidence="1" id="KW-0732">Signal</keyword>
<dbReference type="Gene3D" id="3.20.20.150">
    <property type="entry name" value="Divalent-metal-dependent TIM barrel enzymes"/>
    <property type="match status" value="1"/>
</dbReference>
<evidence type="ECO:0000256" key="1">
    <source>
        <dbReference type="SAM" id="SignalP"/>
    </source>
</evidence>
<feature type="signal peptide" evidence="1">
    <location>
        <begin position="1"/>
        <end position="20"/>
    </location>
</feature>
<dbReference type="Proteomes" id="UP000593892">
    <property type="component" value="Chromosome"/>
</dbReference>
<dbReference type="AlphaFoldDB" id="A0A7S7NXC2"/>
<keyword evidence="4" id="KW-1185">Reference proteome</keyword>
<dbReference type="InterPro" id="IPR036237">
    <property type="entry name" value="Xyl_isomerase-like_sf"/>
</dbReference>